<dbReference type="Proteomes" id="UP001165065">
    <property type="component" value="Unassembled WGS sequence"/>
</dbReference>
<proteinExistence type="predicted"/>
<protein>
    <submittedName>
        <fullName evidence="2">Uncharacterized protein</fullName>
    </submittedName>
</protein>
<evidence type="ECO:0000313" key="3">
    <source>
        <dbReference type="Proteomes" id="UP001165065"/>
    </source>
</evidence>
<feature type="compositionally biased region" description="Basic and acidic residues" evidence="1">
    <location>
        <begin position="352"/>
        <end position="408"/>
    </location>
</feature>
<accession>A0A9W7G8S9</accession>
<gene>
    <name evidence="2" type="ORF">TrCOL_g3198</name>
</gene>
<sequence>MPTNTGAGVGIPGPGPVAGMPMSGFPMSMPGMPSMMPFPSMVGVPSPNVAAVEAANLGRMSLEDAQKAFLDQAKNARNATPGQTRHWGPGGVGGIKEQQSLKEAKTRTVYVEKGKGGGVDARDYFNEYDDENFAPVVARSPHPKKDDGKGAYGLFLRAEMAGIKMAGDNMYGRGISWSEAQEMEAKWNEESSMDKFIFASQKVRGGYISSERKQKHLRRKLQIMKEREGRGGGGGWDDEDAFGAGPDPMDDFGEGLDLSKAVAKVKNDKKKYEDDSSSSSSDDDDVEDVTPSAVPDDASEEEEDYDPDKYEKMKRTKSAPKPHTSPPRKLDPKVRLQKRTKRRENAALRSHRITEMNPERLKNIRAEIQSKRAEDKERRKAEKGKEVEEGGGRADFYGDLKSGGKSESELEEEGERDGEILPPPPPTLSYKRDAVKVNSIIKHNRAVLSAVKETITADSNTISQGEDSSGAAGWTKMQLPPPPMAYDGAEEGELKDYDTNQSLEWRSDSRVKDIQKAHNELHRVTHAATLKDLLETISDIREDIEKTKKDKRTLVKNLARVDKLQKGRGRQDGTLGDLVAVKEKLETAKRNADGQIKEMEEMLENLQDSRKRLMDQGGGGGGKKAGGAESGAESEGDSASGASEGEVVGGLEGLRERRRRKRDQEGKRRKKKQEQGKKTLKQVGNEALEGVPEGKRKEKDLLKELWDGVETTSLVTGASAEIQTNDDGCPLYYKLLLDIRQPKDVTVEQKETYEFLKQTSVSEQMEFMNFALEPNHAKDLLPTASAFLKLHAHSHKSLKRFKRNATFADPHMVQLLCCAAESYHVEHLSPVMALCWLFAKVPANRSIMLRLGVVGICIKRLKNYADVVKKKKRKGVGSRMIVNEQSLVALTMLSTIIFE</sequence>
<feature type="region of interest" description="Disordered" evidence="1">
    <location>
        <begin position="612"/>
        <end position="695"/>
    </location>
</feature>
<feature type="region of interest" description="Disordered" evidence="1">
    <location>
        <begin position="78"/>
        <end position="100"/>
    </location>
</feature>
<feature type="compositionally biased region" description="Acidic residues" evidence="1">
    <location>
        <begin position="297"/>
        <end position="306"/>
    </location>
</feature>
<dbReference type="EMBL" id="BRYA01000112">
    <property type="protein sequence ID" value="GMI39826.1"/>
    <property type="molecule type" value="Genomic_DNA"/>
</dbReference>
<dbReference type="AlphaFoldDB" id="A0A9W7G8S9"/>
<evidence type="ECO:0000256" key="1">
    <source>
        <dbReference type="SAM" id="MobiDB-lite"/>
    </source>
</evidence>
<feature type="compositionally biased region" description="Gly residues" evidence="1">
    <location>
        <begin position="616"/>
        <end position="629"/>
    </location>
</feature>
<dbReference type="OrthoDB" id="201487at2759"/>
<reference evidence="3" key="1">
    <citation type="journal article" date="2023" name="Commun. Biol.">
        <title>Genome analysis of Parmales, the sister group of diatoms, reveals the evolutionary specialization of diatoms from phago-mixotrophs to photoautotrophs.</title>
        <authorList>
            <person name="Ban H."/>
            <person name="Sato S."/>
            <person name="Yoshikawa S."/>
            <person name="Yamada K."/>
            <person name="Nakamura Y."/>
            <person name="Ichinomiya M."/>
            <person name="Sato N."/>
            <person name="Blanc-Mathieu R."/>
            <person name="Endo H."/>
            <person name="Kuwata A."/>
            <person name="Ogata H."/>
        </authorList>
    </citation>
    <scope>NUCLEOTIDE SEQUENCE [LARGE SCALE GENOMIC DNA]</scope>
</reference>
<comment type="caution">
    <text evidence="2">The sequence shown here is derived from an EMBL/GenBank/DDBJ whole genome shotgun (WGS) entry which is preliminary data.</text>
</comment>
<feature type="region of interest" description="Disordered" evidence="1">
    <location>
        <begin position="225"/>
        <end position="430"/>
    </location>
</feature>
<name>A0A9W7G8S9_9STRA</name>
<feature type="compositionally biased region" description="Low complexity" evidence="1">
    <location>
        <begin position="630"/>
        <end position="646"/>
    </location>
</feature>
<evidence type="ECO:0000313" key="2">
    <source>
        <dbReference type="EMBL" id="GMI39826.1"/>
    </source>
</evidence>
<feature type="compositionally biased region" description="Basic residues" evidence="1">
    <location>
        <begin position="656"/>
        <end position="672"/>
    </location>
</feature>
<organism evidence="2 3">
    <name type="scientific">Triparma columacea</name>
    <dbReference type="NCBI Taxonomy" id="722753"/>
    <lineage>
        <taxon>Eukaryota</taxon>
        <taxon>Sar</taxon>
        <taxon>Stramenopiles</taxon>
        <taxon>Ochrophyta</taxon>
        <taxon>Bolidophyceae</taxon>
        <taxon>Parmales</taxon>
        <taxon>Triparmaceae</taxon>
        <taxon>Triparma</taxon>
    </lineage>
</organism>
<keyword evidence="3" id="KW-1185">Reference proteome</keyword>